<dbReference type="InterPro" id="IPR030417">
    <property type="entry name" value="MS4A"/>
</dbReference>
<feature type="transmembrane region" description="Helical" evidence="6">
    <location>
        <begin position="77"/>
        <end position="99"/>
    </location>
</feature>
<sequence length="262" mass="28642">MFQSKHVNRVRICRTAQALKDMSLSVVKAHGVAAYTLTIAECDDSVPPICQLFKMLCCSSFCKVTHKLKNLFNGNQGALGTVQIMIGLVTLAFGTVLSQTSYTEGTQYGIGVMCIVSGILCVITDKFPSPCLVLLTILMNIVSAILAVTAVIFLALDMRWNAWGNACYEEDEGYSSKTYIEECLKNRHILSMILTSLKSSLLIFGVLQLCITIAMAVLGSKALCKYKGTQQPLAEHEFEPLLDVTTEDCHSSCYAQTVPNSK</sequence>
<dbReference type="EMBL" id="JAHFZB010000032">
    <property type="protein sequence ID" value="KAK6471433.1"/>
    <property type="molecule type" value="Genomic_DNA"/>
</dbReference>
<accession>A0ABR0YG96</accession>
<reference evidence="7 8" key="1">
    <citation type="submission" date="2021-05" db="EMBL/GenBank/DDBJ databases">
        <authorList>
            <person name="Zahm M."/>
            <person name="Klopp C."/>
            <person name="Cabau C."/>
            <person name="Kuhl H."/>
            <person name="Suciu R."/>
            <person name="Ciorpac M."/>
            <person name="Holostenco D."/>
            <person name="Gessner J."/>
            <person name="Wuertz S."/>
            <person name="Hohne C."/>
            <person name="Stock M."/>
            <person name="Gislard M."/>
            <person name="Lluch J."/>
            <person name="Milhes M."/>
            <person name="Lampietro C."/>
            <person name="Lopez Roques C."/>
            <person name="Donnadieu C."/>
            <person name="Du K."/>
            <person name="Schartl M."/>
            <person name="Guiguen Y."/>
        </authorList>
    </citation>
    <scope>NUCLEOTIDE SEQUENCE [LARGE SCALE GENOMIC DNA]</scope>
    <source>
        <strain evidence="7">Hh-F2</strain>
        <tissue evidence="7">Blood</tissue>
    </source>
</reference>
<comment type="subcellular location">
    <subcellularLocation>
        <location evidence="1">Membrane</location>
        <topology evidence="1">Multi-pass membrane protein</topology>
    </subcellularLocation>
</comment>
<comment type="similarity">
    <text evidence="2">Belongs to the MS4A family.</text>
</comment>
<keyword evidence="5 6" id="KW-0472">Membrane</keyword>
<dbReference type="PANTHER" id="PTHR23320:SF125">
    <property type="entry name" value="TRANSMEMBRANE PROTEIN 176L.1-RELATED"/>
    <property type="match status" value="1"/>
</dbReference>
<name>A0ABR0YG96_HUSHU</name>
<proteinExistence type="inferred from homology"/>
<evidence type="ECO:0000256" key="3">
    <source>
        <dbReference type="ARBA" id="ARBA00022692"/>
    </source>
</evidence>
<dbReference type="InterPro" id="IPR007237">
    <property type="entry name" value="CD20-like"/>
</dbReference>
<dbReference type="Proteomes" id="UP001369086">
    <property type="component" value="Unassembled WGS sequence"/>
</dbReference>
<evidence type="ECO:0000256" key="5">
    <source>
        <dbReference type="ARBA" id="ARBA00023136"/>
    </source>
</evidence>
<evidence type="ECO:0000313" key="8">
    <source>
        <dbReference type="Proteomes" id="UP001369086"/>
    </source>
</evidence>
<gene>
    <name evidence="7" type="ORF">HHUSO_G29847</name>
</gene>
<comment type="caution">
    <text evidence="7">The sequence shown here is derived from an EMBL/GenBank/DDBJ whole genome shotgun (WGS) entry which is preliminary data.</text>
</comment>
<protein>
    <submittedName>
        <fullName evidence="7">Membrane-spanning 4-domains subfamily A member 12</fullName>
    </submittedName>
</protein>
<organism evidence="7 8">
    <name type="scientific">Huso huso</name>
    <name type="common">Beluga</name>
    <name type="synonym">Acipenser huso</name>
    <dbReference type="NCBI Taxonomy" id="61971"/>
    <lineage>
        <taxon>Eukaryota</taxon>
        <taxon>Metazoa</taxon>
        <taxon>Chordata</taxon>
        <taxon>Craniata</taxon>
        <taxon>Vertebrata</taxon>
        <taxon>Euteleostomi</taxon>
        <taxon>Actinopterygii</taxon>
        <taxon>Chondrostei</taxon>
        <taxon>Acipenseriformes</taxon>
        <taxon>Acipenseridae</taxon>
        <taxon>Huso</taxon>
    </lineage>
</organism>
<keyword evidence="3 6" id="KW-0812">Transmembrane</keyword>
<feature type="transmembrane region" description="Helical" evidence="6">
    <location>
        <begin position="200"/>
        <end position="218"/>
    </location>
</feature>
<keyword evidence="4 6" id="KW-1133">Transmembrane helix</keyword>
<dbReference type="PANTHER" id="PTHR23320">
    <property type="entry name" value="MEMBRANE-SPANNING 4-DOMAINS SUBFAMILY A MS4A -RELATED"/>
    <property type="match status" value="1"/>
</dbReference>
<evidence type="ECO:0000256" key="4">
    <source>
        <dbReference type="ARBA" id="ARBA00022989"/>
    </source>
</evidence>
<feature type="transmembrane region" description="Helical" evidence="6">
    <location>
        <begin position="105"/>
        <end position="124"/>
    </location>
</feature>
<keyword evidence="8" id="KW-1185">Reference proteome</keyword>
<evidence type="ECO:0000256" key="2">
    <source>
        <dbReference type="ARBA" id="ARBA00009565"/>
    </source>
</evidence>
<evidence type="ECO:0000256" key="6">
    <source>
        <dbReference type="SAM" id="Phobius"/>
    </source>
</evidence>
<dbReference type="Pfam" id="PF04103">
    <property type="entry name" value="CD20"/>
    <property type="match status" value="1"/>
</dbReference>
<evidence type="ECO:0000313" key="7">
    <source>
        <dbReference type="EMBL" id="KAK6471433.1"/>
    </source>
</evidence>
<evidence type="ECO:0000256" key="1">
    <source>
        <dbReference type="ARBA" id="ARBA00004141"/>
    </source>
</evidence>
<feature type="transmembrane region" description="Helical" evidence="6">
    <location>
        <begin position="131"/>
        <end position="156"/>
    </location>
</feature>